<evidence type="ECO:0000256" key="1">
    <source>
        <dbReference type="SAM" id="MobiDB-lite"/>
    </source>
</evidence>
<name>A0A9E7AFV2_9ACTO</name>
<keyword evidence="2" id="KW-1133">Transmembrane helix</keyword>
<feature type="region of interest" description="Disordered" evidence="1">
    <location>
        <begin position="1"/>
        <end position="24"/>
    </location>
</feature>
<protein>
    <submittedName>
        <fullName evidence="3">Hemagglutinin</fullName>
    </submittedName>
</protein>
<evidence type="ECO:0000313" key="4">
    <source>
        <dbReference type="Proteomes" id="UP000830236"/>
    </source>
</evidence>
<proteinExistence type="predicted"/>
<gene>
    <name evidence="3" type="ORF">M3I41_00860</name>
</gene>
<accession>A0A9E7AFV2</accession>
<dbReference type="Proteomes" id="UP000830236">
    <property type="component" value="Chromosome"/>
</dbReference>
<keyword evidence="2" id="KW-0472">Membrane</keyword>
<feature type="transmembrane region" description="Helical" evidence="2">
    <location>
        <begin position="42"/>
        <end position="60"/>
    </location>
</feature>
<reference evidence="3" key="1">
    <citation type="submission" date="2022-05" db="EMBL/GenBank/DDBJ databases">
        <title>Using nanopore sequencing to obtain complete genomes from saliva samples.</title>
        <authorList>
            <person name="Baker J.L."/>
        </authorList>
    </citation>
    <scope>NUCLEOTIDE SEQUENCE</scope>
    <source>
        <strain evidence="3">JCVI-JB-Ag32</strain>
    </source>
</reference>
<dbReference type="AlphaFoldDB" id="A0A9E7AFV2"/>
<dbReference type="EMBL" id="CP097095">
    <property type="protein sequence ID" value="UQF79865.1"/>
    <property type="molecule type" value="Genomic_DNA"/>
</dbReference>
<evidence type="ECO:0000313" key="3">
    <source>
        <dbReference type="EMBL" id="UQF79865.1"/>
    </source>
</evidence>
<dbReference type="KEGG" id="agh:M3I41_00860"/>
<keyword evidence="2" id="KW-0812">Transmembrane</keyword>
<evidence type="ECO:0000256" key="2">
    <source>
        <dbReference type="SAM" id="Phobius"/>
    </source>
</evidence>
<sequence length="314" mass="33757">MSEPKRNSKAKTVTSAGSATRGKGKRAISSASAERFISRYRLVSIFALLTLSALAGALILPKFTAPAQIDDGPTPAGPVKVTPDYSGFNAANIISDNKLYGAPNMNAEDIDNFINKVNAGCVNSTDGTTCISKARFDAKGFDPTTACPLGMNPAKNLTAGEVIYRVSVACNINPRVLLVLLQKEQGLLTASGEKLTASRYEWAAGYGCPDGQTCDSRYRGFVSQLYQAAAQLQKYRLNPSSYRVQARKPVRIAYNPQASCGSSIITPANTATAALYNYTPYQPNEAAKNDGDDCSSWGNLNFYGFWKVWFGSPH</sequence>
<organism evidence="3 4">
    <name type="scientific">Actinomyces graevenitzii</name>
    <dbReference type="NCBI Taxonomy" id="55565"/>
    <lineage>
        <taxon>Bacteria</taxon>
        <taxon>Bacillati</taxon>
        <taxon>Actinomycetota</taxon>
        <taxon>Actinomycetes</taxon>
        <taxon>Actinomycetales</taxon>
        <taxon>Actinomycetaceae</taxon>
        <taxon>Actinomyces</taxon>
    </lineage>
</organism>